<dbReference type="InterPro" id="IPR046348">
    <property type="entry name" value="SIS_dom_sf"/>
</dbReference>
<evidence type="ECO:0000259" key="1">
    <source>
        <dbReference type="PROSITE" id="PS51464"/>
    </source>
</evidence>
<dbReference type="SUPFAM" id="SSF53697">
    <property type="entry name" value="SIS domain"/>
    <property type="match status" value="1"/>
</dbReference>
<evidence type="ECO:0000313" key="2">
    <source>
        <dbReference type="EMBL" id="SVC03011.1"/>
    </source>
</evidence>
<dbReference type="AlphaFoldDB" id="A0A382IWS2"/>
<dbReference type="CDD" id="cd05006">
    <property type="entry name" value="SIS_GmhA"/>
    <property type="match status" value="1"/>
</dbReference>
<dbReference type="Pfam" id="PF13580">
    <property type="entry name" value="SIS_2"/>
    <property type="match status" value="1"/>
</dbReference>
<dbReference type="InterPro" id="IPR001347">
    <property type="entry name" value="SIS_dom"/>
</dbReference>
<gene>
    <name evidence="2" type="ORF">METZ01_LOCUS255865</name>
</gene>
<dbReference type="Gene3D" id="3.40.50.10490">
    <property type="entry name" value="Glucose-6-phosphate isomerase like protein, domain 1"/>
    <property type="match status" value="1"/>
</dbReference>
<dbReference type="EMBL" id="UINC01069550">
    <property type="protein sequence ID" value="SVC03011.1"/>
    <property type="molecule type" value="Genomic_DNA"/>
</dbReference>
<dbReference type="PROSITE" id="PS51464">
    <property type="entry name" value="SIS"/>
    <property type="match status" value="1"/>
</dbReference>
<dbReference type="GO" id="GO:1901135">
    <property type="term" value="P:carbohydrate derivative metabolic process"/>
    <property type="evidence" value="ECO:0007669"/>
    <property type="project" value="InterPro"/>
</dbReference>
<dbReference type="PANTHER" id="PTHR30390:SF8">
    <property type="entry name" value="SUGAR ISOMERASE (SIS)"/>
    <property type="match status" value="1"/>
</dbReference>
<sequence>MNELDKIFSQSKHANTFATGYLNYLNRVLSGFNVEEISAFVRILVDARERDAQIFFMGNGGSATTASHFANDLAIGTRSWSKPFRAMSLTDNQAIVTAISNDDGYENIFVTQLQALMKKGDVVVAISASGNSKNLVKALEYAISNSTTTVGITSFDGGQLRQIAKLGVHVPANKGEYGPAEDAHMVLNHLIGAYLTRLVADEK</sequence>
<dbReference type="PANTHER" id="PTHR30390">
    <property type="entry name" value="SEDOHEPTULOSE 7-PHOSPHATE ISOMERASE / DNAA INITIATOR-ASSOCIATING FACTOR FOR REPLICATION INITIATION"/>
    <property type="match status" value="1"/>
</dbReference>
<dbReference type="InterPro" id="IPR050099">
    <property type="entry name" value="SIS_GmhA/DiaA_subfam"/>
</dbReference>
<feature type="domain" description="SIS" evidence="1">
    <location>
        <begin position="44"/>
        <end position="203"/>
    </location>
</feature>
<organism evidence="2">
    <name type="scientific">marine metagenome</name>
    <dbReference type="NCBI Taxonomy" id="408172"/>
    <lineage>
        <taxon>unclassified sequences</taxon>
        <taxon>metagenomes</taxon>
        <taxon>ecological metagenomes</taxon>
    </lineage>
</organism>
<accession>A0A382IWS2</accession>
<reference evidence="2" key="1">
    <citation type="submission" date="2018-05" db="EMBL/GenBank/DDBJ databases">
        <authorList>
            <person name="Lanie J.A."/>
            <person name="Ng W.-L."/>
            <person name="Kazmierczak K.M."/>
            <person name="Andrzejewski T.M."/>
            <person name="Davidsen T.M."/>
            <person name="Wayne K.J."/>
            <person name="Tettelin H."/>
            <person name="Glass J.I."/>
            <person name="Rusch D."/>
            <person name="Podicherti R."/>
            <person name="Tsui H.-C.T."/>
            <person name="Winkler M.E."/>
        </authorList>
    </citation>
    <scope>NUCLEOTIDE SEQUENCE</scope>
</reference>
<protein>
    <recommendedName>
        <fullName evidence="1">SIS domain-containing protein</fullName>
    </recommendedName>
</protein>
<proteinExistence type="predicted"/>
<dbReference type="GO" id="GO:0097367">
    <property type="term" value="F:carbohydrate derivative binding"/>
    <property type="evidence" value="ECO:0007669"/>
    <property type="project" value="InterPro"/>
</dbReference>
<dbReference type="InterPro" id="IPR035461">
    <property type="entry name" value="GmhA/DiaA"/>
</dbReference>
<name>A0A382IWS2_9ZZZZ</name>